<evidence type="ECO:0000256" key="2">
    <source>
        <dbReference type="ARBA" id="ARBA00023043"/>
    </source>
</evidence>
<feature type="repeat" description="ANK" evidence="3">
    <location>
        <begin position="387"/>
        <end position="420"/>
    </location>
</feature>
<proteinExistence type="predicted"/>
<keyword evidence="2 3" id="KW-0040">ANK repeat</keyword>
<dbReference type="SUPFAM" id="SSF46955">
    <property type="entry name" value="Putative DNA-binding domain"/>
    <property type="match status" value="1"/>
</dbReference>
<evidence type="ECO:0000259" key="4">
    <source>
        <dbReference type="PROSITE" id="PS50937"/>
    </source>
</evidence>
<dbReference type="PANTHER" id="PTHR24189">
    <property type="entry name" value="MYOTROPHIN"/>
    <property type="match status" value="1"/>
</dbReference>
<dbReference type="PRINTS" id="PR00040">
    <property type="entry name" value="HTHMERR"/>
</dbReference>
<dbReference type="PANTHER" id="PTHR24189:SF50">
    <property type="entry name" value="ANKYRIN REPEAT AND SOCS BOX PROTEIN 2"/>
    <property type="match status" value="1"/>
</dbReference>
<dbReference type="InterPro" id="IPR000551">
    <property type="entry name" value="MerR-type_HTH_dom"/>
</dbReference>
<gene>
    <name evidence="5" type="ORF">EJC50_05435</name>
</gene>
<dbReference type="GO" id="GO:0003677">
    <property type="term" value="F:DNA binding"/>
    <property type="evidence" value="ECO:0007669"/>
    <property type="project" value="InterPro"/>
</dbReference>
<name>A0A3S9A076_9BACL</name>
<dbReference type="Pfam" id="PF13411">
    <property type="entry name" value="MerR_1"/>
    <property type="match status" value="1"/>
</dbReference>
<evidence type="ECO:0000313" key="6">
    <source>
        <dbReference type="Proteomes" id="UP000272528"/>
    </source>
</evidence>
<dbReference type="Pfam" id="PF12796">
    <property type="entry name" value="Ank_2"/>
    <property type="match status" value="2"/>
</dbReference>
<dbReference type="Gene3D" id="1.10.1660.10">
    <property type="match status" value="1"/>
</dbReference>
<dbReference type="InterPro" id="IPR009061">
    <property type="entry name" value="DNA-bd_dom_put_sf"/>
</dbReference>
<dbReference type="InterPro" id="IPR002110">
    <property type="entry name" value="Ankyrin_rpt"/>
</dbReference>
<keyword evidence="1" id="KW-0677">Repeat</keyword>
<reference evidence="6" key="1">
    <citation type="submission" date="2018-12" db="EMBL/GenBank/DDBJ databases">
        <title>Genome sequence of Peanibacillus sp.</title>
        <authorList>
            <person name="Subramani G."/>
            <person name="Srinivasan S."/>
            <person name="Kim M.K."/>
        </authorList>
    </citation>
    <scope>NUCLEOTIDE SEQUENCE [LARGE SCALE GENOMIC DNA]</scope>
    <source>
        <strain evidence="6">18JY67-1</strain>
    </source>
</reference>
<protein>
    <submittedName>
        <fullName evidence="5">MerR family transcriptional regulator</fullName>
    </submittedName>
</protein>
<dbReference type="PROSITE" id="PS50088">
    <property type="entry name" value="ANK_REPEAT"/>
    <property type="match status" value="3"/>
</dbReference>
<dbReference type="Proteomes" id="UP000272528">
    <property type="component" value="Chromosome"/>
</dbReference>
<sequence length="608" mass="66554">MNVRAPGRTSMRSGVLLHKGLAINVTSPIMVIIERRNDKKGGCMSVTNDTPFYRTGQFAEKAGVTKRTLRYYDRIGLLTPSGITASGQRLYAVEDFIRLQQIVTLKYVGFSLEQIRSVMEMEDAVHLPALLSMQREWLEDKVRNMQSAIQAIKEAERVIENGNEGSVEKIQTIIGVIEMEANRNWEHEFLEAVIQGREDKAKTILAANKQLSVSSIYVAAALGDADHVRSLLASDSQAARKPGGPEQWEPLLYMSFSCFMKHREYSDRFVQTALVLLEHGADPNAFCLQKDDPYGRKLSALYGVIGAAGNVPVAKVLLEAGANPNDGESLYHAAEWPALDGLELLYQYGGDIGATPAIFFHKLDFEDEAGVKWFLEHGAGPNQVFCDYGTTLHWAVYRGRSASIIELLLNYGVDVNALRPDGKTAYMLAVRYGLTEIADLLSKHGASTEAGETDRLFGAYANVDEQAVRSILEKQPALLGSLSEKDKMMIIEFAELNMADSVKLMLKSGFDSSVSKEPGTALHFATWHGNVETVRVLVEHGASLIALNAYGGTPLGSATHGSIHRLHARPGAHAEVVEVLIKAGAVVPEVAGGSKEVNEVLCKYGARY</sequence>
<evidence type="ECO:0000256" key="1">
    <source>
        <dbReference type="ARBA" id="ARBA00022737"/>
    </source>
</evidence>
<dbReference type="GO" id="GO:0006355">
    <property type="term" value="P:regulation of DNA-templated transcription"/>
    <property type="evidence" value="ECO:0007669"/>
    <property type="project" value="InterPro"/>
</dbReference>
<organism evidence="5 6">
    <name type="scientific">Paenibacillus albus</name>
    <dbReference type="NCBI Taxonomy" id="2495582"/>
    <lineage>
        <taxon>Bacteria</taxon>
        <taxon>Bacillati</taxon>
        <taxon>Bacillota</taxon>
        <taxon>Bacilli</taxon>
        <taxon>Bacillales</taxon>
        <taxon>Paenibacillaceae</taxon>
        <taxon>Paenibacillus</taxon>
    </lineage>
</organism>
<dbReference type="GO" id="GO:0005737">
    <property type="term" value="C:cytoplasm"/>
    <property type="evidence" value="ECO:0007669"/>
    <property type="project" value="TreeGrafter"/>
</dbReference>
<dbReference type="SUPFAM" id="SSF48403">
    <property type="entry name" value="Ankyrin repeat"/>
    <property type="match status" value="2"/>
</dbReference>
<dbReference type="SMART" id="SM00422">
    <property type="entry name" value="HTH_MERR"/>
    <property type="match status" value="1"/>
</dbReference>
<dbReference type="PROSITE" id="PS50937">
    <property type="entry name" value="HTH_MERR_2"/>
    <property type="match status" value="1"/>
</dbReference>
<dbReference type="OrthoDB" id="384737at2"/>
<feature type="domain" description="HTH merR-type" evidence="4">
    <location>
        <begin position="52"/>
        <end position="121"/>
    </location>
</feature>
<feature type="repeat" description="ANK" evidence="3">
    <location>
        <begin position="517"/>
        <end position="549"/>
    </location>
</feature>
<feature type="repeat" description="ANK" evidence="3">
    <location>
        <begin position="421"/>
        <end position="453"/>
    </location>
</feature>
<evidence type="ECO:0000313" key="5">
    <source>
        <dbReference type="EMBL" id="AZN39167.1"/>
    </source>
</evidence>
<dbReference type="InterPro" id="IPR036770">
    <property type="entry name" value="Ankyrin_rpt-contain_sf"/>
</dbReference>
<keyword evidence="6" id="KW-1185">Reference proteome</keyword>
<accession>A0A3S9A076</accession>
<dbReference type="SMART" id="SM00248">
    <property type="entry name" value="ANK"/>
    <property type="match status" value="6"/>
</dbReference>
<dbReference type="KEGG" id="palb:EJC50_05435"/>
<dbReference type="PROSITE" id="PS50297">
    <property type="entry name" value="ANK_REP_REGION"/>
    <property type="match status" value="2"/>
</dbReference>
<dbReference type="CDD" id="cd01106">
    <property type="entry name" value="HTH_TipAL-Mta"/>
    <property type="match status" value="1"/>
</dbReference>
<dbReference type="Gene3D" id="1.25.40.20">
    <property type="entry name" value="Ankyrin repeat-containing domain"/>
    <property type="match status" value="3"/>
</dbReference>
<dbReference type="InterPro" id="IPR050745">
    <property type="entry name" value="Multifunctional_regulatory"/>
</dbReference>
<dbReference type="EMBL" id="CP034437">
    <property type="protein sequence ID" value="AZN39167.1"/>
    <property type="molecule type" value="Genomic_DNA"/>
</dbReference>
<evidence type="ECO:0000256" key="3">
    <source>
        <dbReference type="PROSITE-ProRule" id="PRU00023"/>
    </source>
</evidence>
<dbReference type="AlphaFoldDB" id="A0A3S9A076"/>
<dbReference type="PROSITE" id="PS00552">
    <property type="entry name" value="HTH_MERR_1"/>
    <property type="match status" value="1"/>
</dbReference>